<evidence type="ECO:0000256" key="3">
    <source>
        <dbReference type="SAM" id="MobiDB-lite"/>
    </source>
</evidence>
<protein>
    <recommendedName>
        <fullName evidence="1">UBX domain-containing protein 4</fullName>
    </recommendedName>
</protein>
<sequence>NPEEIKEIENLYNELIIDGKGHIELTTPIKKQKPSQDFEQRMKNVRENRIFEGADKHANDLMDQRETDRQKQLKQILKDKKEDEERRKKILQKIEQSKKERSLIDEEIRKARIIEDLKPKIVHRNPERQALINNAEALRQQSEPVHHKSTDNSQTANILKKSDFINIGLQNNDSPIAKIRLKFPNNVTKNIHIPETELLNSIILYIINNTNYAKFRLVSSYSRCVYTDKDKDKTLVSLNLTPSSVLNVEIYEANVSNKFPFYFNLPFMRLFNASYTFAAYLYNSLFSLFTNQNLTNPVSSKKPRNFKLPDRNVTSIHKNNDNSDSDDQATYNGNSTQQ</sequence>
<name>A0A177ARS4_9BILA</name>
<dbReference type="Pfam" id="PF00789">
    <property type="entry name" value="UBX"/>
    <property type="match status" value="1"/>
</dbReference>
<dbReference type="SUPFAM" id="SSF54236">
    <property type="entry name" value="Ubiquitin-like"/>
    <property type="match status" value="1"/>
</dbReference>
<evidence type="ECO:0000259" key="4">
    <source>
        <dbReference type="PROSITE" id="PS50033"/>
    </source>
</evidence>
<dbReference type="InterPro" id="IPR029071">
    <property type="entry name" value="Ubiquitin-like_domsf"/>
</dbReference>
<feature type="coiled-coil region" evidence="2">
    <location>
        <begin position="67"/>
        <end position="100"/>
    </location>
</feature>
<dbReference type="GO" id="GO:0036503">
    <property type="term" value="P:ERAD pathway"/>
    <property type="evidence" value="ECO:0007669"/>
    <property type="project" value="TreeGrafter"/>
</dbReference>
<gene>
    <name evidence="5" type="ORF">A3Q56_08203</name>
</gene>
<dbReference type="EMBL" id="LWCA01002142">
    <property type="protein sequence ID" value="OAF64091.1"/>
    <property type="molecule type" value="Genomic_DNA"/>
</dbReference>
<proteinExistence type="predicted"/>
<accession>A0A177ARS4</accession>
<evidence type="ECO:0000256" key="2">
    <source>
        <dbReference type="SAM" id="Coils"/>
    </source>
</evidence>
<dbReference type="PANTHER" id="PTHR46424:SF1">
    <property type="entry name" value="UBX DOMAIN-CONTAINING PROTEIN 4"/>
    <property type="match status" value="1"/>
</dbReference>
<organism evidence="5 6">
    <name type="scientific">Intoshia linei</name>
    <dbReference type="NCBI Taxonomy" id="1819745"/>
    <lineage>
        <taxon>Eukaryota</taxon>
        <taxon>Metazoa</taxon>
        <taxon>Spiralia</taxon>
        <taxon>Lophotrochozoa</taxon>
        <taxon>Mesozoa</taxon>
        <taxon>Orthonectida</taxon>
        <taxon>Rhopaluridae</taxon>
        <taxon>Intoshia</taxon>
    </lineage>
</organism>
<feature type="non-terminal residue" evidence="5">
    <location>
        <position position="1"/>
    </location>
</feature>
<feature type="compositionally biased region" description="Polar residues" evidence="3">
    <location>
        <begin position="328"/>
        <end position="338"/>
    </location>
</feature>
<comment type="caution">
    <text evidence="5">The sequence shown here is derived from an EMBL/GenBank/DDBJ whole genome shotgun (WGS) entry which is preliminary data.</text>
</comment>
<evidence type="ECO:0000256" key="1">
    <source>
        <dbReference type="ARBA" id="ARBA00040925"/>
    </source>
</evidence>
<feature type="domain" description="UBX" evidence="4">
    <location>
        <begin position="172"/>
        <end position="248"/>
    </location>
</feature>
<feature type="region of interest" description="Disordered" evidence="3">
    <location>
        <begin position="299"/>
        <end position="338"/>
    </location>
</feature>
<dbReference type="Proteomes" id="UP000078046">
    <property type="component" value="Unassembled WGS sequence"/>
</dbReference>
<dbReference type="PROSITE" id="PS50033">
    <property type="entry name" value="UBX"/>
    <property type="match status" value="1"/>
</dbReference>
<feature type="non-terminal residue" evidence="5">
    <location>
        <position position="338"/>
    </location>
</feature>
<keyword evidence="2" id="KW-0175">Coiled coil</keyword>
<dbReference type="GO" id="GO:0005783">
    <property type="term" value="C:endoplasmic reticulum"/>
    <property type="evidence" value="ECO:0007669"/>
    <property type="project" value="TreeGrafter"/>
</dbReference>
<dbReference type="PANTHER" id="PTHR46424">
    <property type="entry name" value="UBX DOMAIN-CONTAINING PROTEIN 4"/>
    <property type="match status" value="1"/>
</dbReference>
<dbReference type="CDD" id="cd01767">
    <property type="entry name" value="UBX"/>
    <property type="match status" value="1"/>
</dbReference>
<dbReference type="AlphaFoldDB" id="A0A177ARS4"/>
<evidence type="ECO:0000313" key="6">
    <source>
        <dbReference type="Proteomes" id="UP000078046"/>
    </source>
</evidence>
<reference evidence="5 6" key="1">
    <citation type="submission" date="2016-04" db="EMBL/GenBank/DDBJ databases">
        <title>The genome of Intoshia linei affirms orthonectids as highly simplified spiralians.</title>
        <authorList>
            <person name="Mikhailov K.V."/>
            <person name="Slusarev G.S."/>
            <person name="Nikitin M.A."/>
            <person name="Logacheva M.D."/>
            <person name="Penin A."/>
            <person name="Aleoshin V."/>
            <person name="Panchin Y.V."/>
        </authorList>
    </citation>
    <scope>NUCLEOTIDE SEQUENCE [LARGE SCALE GENOMIC DNA]</scope>
    <source>
        <strain evidence="5">Intl2013</strain>
        <tissue evidence="5">Whole animal</tissue>
    </source>
</reference>
<keyword evidence="6" id="KW-1185">Reference proteome</keyword>
<evidence type="ECO:0000313" key="5">
    <source>
        <dbReference type="EMBL" id="OAF64091.1"/>
    </source>
</evidence>
<dbReference type="InterPro" id="IPR001012">
    <property type="entry name" value="UBX_dom"/>
</dbReference>
<dbReference type="Gene3D" id="3.10.20.90">
    <property type="entry name" value="Phosphatidylinositol 3-kinase Catalytic Subunit, Chain A, domain 1"/>
    <property type="match status" value="1"/>
</dbReference>